<gene>
    <name evidence="2" type="ORF">D9758_004337</name>
</gene>
<feature type="compositionally biased region" description="Low complexity" evidence="1">
    <location>
        <begin position="19"/>
        <end position="38"/>
    </location>
</feature>
<protein>
    <submittedName>
        <fullName evidence="2">Uncharacterized protein</fullName>
    </submittedName>
</protein>
<comment type="caution">
    <text evidence="2">The sequence shown here is derived from an EMBL/GenBank/DDBJ whole genome shotgun (WGS) entry which is preliminary data.</text>
</comment>
<feature type="compositionally biased region" description="Basic and acidic residues" evidence="1">
    <location>
        <begin position="260"/>
        <end position="294"/>
    </location>
</feature>
<sequence>MPHAIFAHKRKSEGKVTKTPTDSLPPSSSSDLSTPGSPVISPSDDSLVEDLDSKLSFLETDGNNPHGDEDDVDLLPSDSSSDQEGDHLPLSSSPDPSTSYSFDKATIADLVASFGSSSSTAWLEFDRYRIWQAASSPTTSTADKPFIEESSFPPVVGYMHTRRYVFPWGDPIVSSPAALEKVTTAFVGWAKNQGLKVVWCCVGYEMEEVLAKMGWATVQCIHEEVLHPEHVLEVTGWGAEEEDEEERKERKKRERREKKERKEKEKEQQSKAEKKEEHKEERKESKSKERTGSSEWFDKEKLKDLKKNLRRAERAGVHAVEITGKWNASEREQVEHGMLEWRRNKGLKGVQLASTTGQPWIDESHRRYWIAKQENTVVGILILTPIHPPHDSHHPNLGLSPPTSPTSSSFPSPPSSPTGATAPYIKSYLIKNAVSFPSAPRGTSEHLIYTAMAALTEEEHVLGIPITVTFGITASDTLKVGHNLGGHTDCTHDDDASLSHSHSLSRARSIGHSKGGPGWKITTLSAIYNKVAKGAGLLKRGDFRAKFDTEREGMYVAYEVGSKGEGLGLDGVRSLLKVLRK</sequence>
<evidence type="ECO:0000313" key="2">
    <source>
        <dbReference type="EMBL" id="KAF5368034.1"/>
    </source>
</evidence>
<organism evidence="2 3">
    <name type="scientific">Tetrapyrgos nigripes</name>
    <dbReference type="NCBI Taxonomy" id="182062"/>
    <lineage>
        <taxon>Eukaryota</taxon>
        <taxon>Fungi</taxon>
        <taxon>Dikarya</taxon>
        <taxon>Basidiomycota</taxon>
        <taxon>Agaricomycotina</taxon>
        <taxon>Agaricomycetes</taxon>
        <taxon>Agaricomycetidae</taxon>
        <taxon>Agaricales</taxon>
        <taxon>Marasmiineae</taxon>
        <taxon>Marasmiaceae</taxon>
        <taxon>Tetrapyrgos</taxon>
    </lineage>
</organism>
<feature type="region of interest" description="Disordered" evidence="1">
    <location>
        <begin position="1"/>
        <end position="97"/>
    </location>
</feature>
<proteinExistence type="predicted"/>
<evidence type="ECO:0000256" key="1">
    <source>
        <dbReference type="SAM" id="MobiDB-lite"/>
    </source>
</evidence>
<keyword evidence="3" id="KW-1185">Reference proteome</keyword>
<dbReference type="AlphaFoldDB" id="A0A8H5LSR9"/>
<reference evidence="2 3" key="1">
    <citation type="journal article" date="2020" name="ISME J.">
        <title>Uncovering the hidden diversity of litter-decomposition mechanisms in mushroom-forming fungi.</title>
        <authorList>
            <person name="Floudas D."/>
            <person name="Bentzer J."/>
            <person name="Ahren D."/>
            <person name="Johansson T."/>
            <person name="Persson P."/>
            <person name="Tunlid A."/>
        </authorList>
    </citation>
    <scope>NUCLEOTIDE SEQUENCE [LARGE SCALE GENOMIC DNA]</scope>
    <source>
        <strain evidence="2 3">CBS 291.85</strain>
    </source>
</reference>
<dbReference type="EMBL" id="JAACJM010000017">
    <property type="protein sequence ID" value="KAF5368034.1"/>
    <property type="molecule type" value="Genomic_DNA"/>
</dbReference>
<feature type="region of interest" description="Disordered" evidence="1">
    <location>
        <begin position="237"/>
        <end position="294"/>
    </location>
</feature>
<feature type="compositionally biased region" description="Basic residues" evidence="1">
    <location>
        <begin position="1"/>
        <end position="12"/>
    </location>
</feature>
<dbReference type="Proteomes" id="UP000559256">
    <property type="component" value="Unassembled WGS sequence"/>
</dbReference>
<evidence type="ECO:0000313" key="3">
    <source>
        <dbReference type="Proteomes" id="UP000559256"/>
    </source>
</evidence>
<feature type="compositionally biased region" description="Basic residues" evidence="1">
    <location>
        <begin position="249"/>
        <end position="259"/>
    </location>
</feature>
<accession>A0A8H5LSR9</accession>
<name>A0A8H5LSR9_9AGAR</name>
<feature type="region of interest" description="Disordered" evidence="1">
    <location>
        <begin position="391"/>
        <end position="418"/>
    </location>
</feature>
<dbReference type="OrthoDB" id="372395at2759"/>